<feature type="binding site" evidence="6">
    <location>
        <position position="102"/>
    </location>
    <ligand>
        <name>Ca(2+)</name>
        <dbReference type="ChEBI" id="CHEBI:29108"/>
        <label>1</label>
    </ligand>
</feature>
<feature type="binding site" evidence="6">
    <location>
        <position position="62"/>
    </location>
    <ligand>
        <name>Ca(2+)</name>
        <dbReference type="ChEBI" id="CHEBI:29108"/>
        <label>1</label>
    </ligand>
</feature>
<dbReference type="PRINTS" id="PR01814">
    <property type="entry name" value="ANNEXINPLANT"/>
</dbReference>
<dbReference type="GO" id="GO:0005544">
    <property type="term" value="F:calcium-dependent phospholipid binding"/>
    <property type="evidence" value="ECO:0007669"/>
    <property type="project" value="UniProtKB-KW"/>
</dbReference>
<dbReference type="PRINTS" id="PR00196">
    <property type="entry name" value="ANNEXIN"/>
</dbReference>
<sequence length="344" mass="38749">MATLTVPEPVPSPAEDAESIHKAVHVAHSLMSSNGFIKASYNVIVHKRDATLPRHLHVSGWGTNEKTLINILAHRNATQRKQIQLAYEELYNESLTKKLESELKGNFEKAVYRWNFEPVEREAVMACIALRKSFNSHVIIEIACVNSPNELLAVKKAYQVKFRRSLEEDVAAHTVGDLRKLLFGLVSTYRYDGEDIDVKLAKSEAKILQEHIKDNELNHDEIIRILGTRSKAQIYATFNSYREEYGTSIEEALAGDSTDEYALALRAAVACIIDPHLYYVEALDAALEKSDEDTLTRIIVLHAEKDLGEIKDKFHKRKNVPLEHAVAKKTSGDYEAFLLALLGV</sequence>
<feature type="binding site" evidence="6">
    <location>
        <position position="289"/>
    </location>
    <ligand>
        <name>Ca(2+)</name>
        <dbReference type="ChEBI" id="CHEBI:29108"/>
        <label>1</label>
    </ligand>
</feature>
<feature type="binding site" evidence="6">
    <location>
        <position position="60"/>
    </location>
    <ligand>
        <name>Ca(2+)</name>
        <dbReference type="ChEBI" id="CHEBI:29108"/>
        <label>1</label>
    </ligand>
</feature>
<dbReference type="Proteomes" id="UP000734854">
    <property type="component" value="Unassembled WGS sequence"/>
</dbReference>
<dbReference type="Gene3D" id="1.10.220.10">
    <property type="entry name" value="Annexin"/>
    <property type="match status" value="4"/>
</dbReference>
<keyword evidence="8" id="KW-1185">Reference proteome</keyword>
<dbReference type="GO" id="GO:0005509">
    <property type="term" value="F:calcium ion binding"/>
    <property type="evidence" value="ECO:0007669"/>
    <property type="project" value="InterPro"/>
</dbReference>
<dbReference type="GO" id="GO:0009408">
    <property type="term" value="P:response to heat"/>
    <property type="evidence" value="ECO:0007669"/>
    <property type="project" value="TreeGrafter"/>
</dbReference>
<gene>
    <name evidence="7" type="ORF">ZIOFF_004311</name>
</gene>
<dbReference type="InterPro" id="IPR037104">
    <property type="entry name" value="Annexin_sf"/>
</dbReference>
<dbReference type="FunFam" id="1.10.220.10:FF:000006">
    <property type="entry name" value="Annexin"/>
    <property type="match status" value="1"/>
</dbReference>
<name>A0A8J5IB55_ZINOF</name>
<evidence type="ECO:0000256" key="6">
    <source>
        <dbReference type="PIRSR" id="PIRSR609118-1"/>
    </source>
</evidence>
<dbReference type="GO" id="GO:0009414">
    <property type="term" value="P:response to water deprivation"/>
    <property type="evidence" value="ECO:0007669"/>
    <property type="project" value="TreeGrafter"/>
</dbReference>
<keyword evidence="3 6" id="KW-0106">Calcium</keyword>
<dbReference type="GO" id="GO:0009651">
    <property type="term" value="P:response to salt stress"/>
    <property type="evidence" value="ECO:0007669"/>
    <property type="project" value="TreeGrafter"/>
</dbReference>
<dbReference type="SMART" id="SM00335">
    <property type="entry name" value="ANX"/>
    <property type="match status" value="4"/>
</dbReference>
<feature type="binding site" evidence="6">
    <location>
        <position position="335"/>
    </location>
    <ligand>
        <name>Ca(2+)</name>
        <dbReference type="ChEBI" id="CHEBI:29108"/>
        <label>1</label>
    </ligand>
</feature>
<proteinExistence type="predicted"/>
<dbReference type="Pfam" id="PF00191">
    <property type="entry name" value="Annexin"/>
    <property type="match status" value="4"/>
</dbReference>
<dbReference type="InterPro" id="IPR018502">
    <property type="entry name" value="Annexin_repeat"/>
</dbReference>
<dbReference type="GO" id="GO:0009409">
    <property type="term" value="P:response to cold"/>
    <property type="evidence" value="ECO:0007669"/>
    <property type="project" value="TreeGrafter"/>
</dbReference>
<keyword evidence="1 6" id="KW-0479">Metal-binding</keyword>
<protein>
    <recommendedName>
        <fullName evidence="9">Annexin</fullName>
    </recommendedName>
</protein>
<evidence type="ECO:0008006" key="9">
    <source>
        <dbReference type="Google" id="ProtNLM"/>
    </source>
</evidence>
<dbReference type="AlphaFoldDB" id="A0A8J5IB55"/>
<keyword evidence="5" id="KW-0111">Calcium/phospholipid-binding</keyword>
<organism evidence="7 8">
    <name type="scientific">Zingiber officinale</name>
    <name type="common">Ginger</name>
    <name type="synonym">Amomum zingiber</name>
    <dbReference type="NCBI Taxonomy" id="94328"/>
    <lineage>
        <taxon>Eukaryota</taxon>
        <taxon>Viridiplantae</taxon>
        <taxon>Streptophyta</taxon>
        <taxon>Embryophyta</taxon>
        <taxon>Tracheophyta</taxon>
        <taxon>Spermatophyta</taxon>
        <taxon>Magnoliopsida</taxon>
        <taxon>Liliopsida</taxon>
        <taxon>Zingiberales</taxon>
        <taxon>Zingiberaceae</taxon>
        <taxon>Zingiber</taxon>
    </lineage>
</organism>
<dbReference type="GO" id="GO:0005737">
    <property type="term" value="C:cytoplasm"/>
    <property type="evidence" value="ECO:0007669"/>
    <property type="project" value="TreeGrafter"/>
</dbReference>
<dbReference type="EMBL" id="JACMSC010000001">
    <property type="protein sequence ID" value="KAG6539158.1"/>
    <property type="molecule type" value="Genomic_DNA"/>
</dbReference>
<evidence type="ECO:0000313" key="7">
    <source>
        <dbReference type="EMBL" id="KAG6539158.1"/>
    </source>
</evidence>
<dbReference type="GO" id="GO:0001786">
    <property type="term" value="F:phosphatidylserine binding"/>
    <property type="evidence" value="ECO:0007669"/>
    <property type="project" value="TreeGrafter"/>
</dbReference>
<evidence type="ECO:0000256" key="2">
    <source>
        <dbReference type="ARBA" id="ARBA00022737"/>
    </source>
</evidence>
<evidence type="ECO:0000313" key="8">
    <source>
        <dbReference type="Proteomes" id="UP000734854"/>
    </source>
</evidence>
<keyword evidence="4" id="KW-0041">Annexin</keyword>
<dbReference type="PANTHER" id="PTHR10502:SF193">
    <property type="entry name" value="ANNEXIN D8"/>
    <property type="match status" value="1"/>
</dbReference>
<dbReference type="InterPro" id="IPR001464">
    <property type="entry name" value="Annexin"/>
</dbReference>
<evidence type="ECO:0000256" key="5">
    <source>
        <dbReference type="ARBA" id="ARBA00023302"/>
    </source>
</evidence>
<dbReference type="FunFam" id="1.10.220.10:FF:000009">
    <property type="entry name" value="Annexin"/>
    <property type="match status" value="1"/>
</dbReference>
<evidence type="ECO:0000256" key="1">
    <source>
        <dbReference type="ARBA" id="ARBA00022723"/>
    </source>
</evidence>
<comment type="caution">
    <text evidence="7">The sequence shown here is derived from an EMBL/GenBank/DDBJ whole genome shotgun (WGS) entry which is preliminary data.</text>
</comment>
<evidence type="ECO:0000256" key="4">
    <source>
        <dbReference type="ARBA" id="ARBA00023216"/>
    </source>
</evidence>
<accession>A0A8J5IB55</accession>
<evidence type="ECO:0000256" key="3">
    <source>
        <dbReference type="ARBA" id="ARBA00022837"/>
    </source>
</evidence>
<feature type="binding site" evidence="6">
    <location>
        <position position="330"/>
    </location>
    <ligand>
        <name>Ca(2+)</name>
        <dbReference type="ChEBI" id="CHEBI:29108"/>
        <label>1</label>
    </ligand>
</feature>
<dbReference type="InterPro" id="IPR009118">
    <property type="entry name" value="AnnexinD_plant"/>
</dbReference>
<keyword evidence="2" id="KW-0677">Repeat</keyword>
<dbReference type="GO" id="GO:0005886">
    <property type="term" value="C:plasma membrane"/>
    <property type="evidence" value="ECO:0007669"/>
    <property type="project" value="TreeGrafter"/>
</dbReference>
<dbReference type="SUPFAM" id="SSF47874">
    <property type="entry name" value="Annexin"/>
    <property type="match status" value="1"/>
</dbReference>
<feature type="binding site" evidence="6">
    <location>
        <position position="327"/>
    </location>
    <ligand>
        <name>Ca(2+)</name>
        <dbReference type="ChEBI" id="CHEBI:29108"/>
        <label>1</label>
    </ligand>
</feature>
<dbReference type="PANTHER" id="PTHR10502">
    <property type="entry name" value="ANNEXIN"/>
    <property type="match status" value="1"/>
</dbReference>
<dbReference type="PROSITE" id="PS51897">
    <property type="entry name" value="ANNEXIN_2"/>
    <property type="match status" value="4"/>
</dbReference>
<reference evidence="7 8" key="1">
    <citation type="submission" date="2020-08" db="EMBL/GenBank/DDBJ databases">
        <title>Plant Genome Project.</title>
        <authorList>
            <person name="Zhang R.-G."/>
        </authorList>
    </citation>
    <scope>NUCLEOTIDE SEQUENCE [LARGE SCALE GENOMIC DNA]</scope>
    <source>
        <tissue evidence="7">Rhizome</tissue>
    </source>
</reference>